<organism evidence="2 3">
    <name type="scientific">Haloactinopolyspora alba</name>
    <dbReference type="NCBI Taxonomy" id="648780"/>
    <lineage>
        <taxon>Bacteria</taxon>
        <taxon>Bacillati</taxon>
        <taxon>Actinomycetota</taxon>
        <taxon>Actinomycetes</taxon>
        <taxon>Jiangellales</taxon>
        <taxon>Jiangellaceae</taxon>
        <taxon>Haloactinopolyspora</taxon>
    </lineage>
</organism>
<dbReference type="EMBL" id="PYGE01000001">
    <property type="protein sequence ID" value="PSL08175.1"/>
    <property type="molecule type" value="Genomic_DNA"/>
</dbReference>
<comment type="caution">
    <text evidence="2">The sequence shown here is derived from an EMBL/GenBank/DDBJ whole genome shotgun (WGS) entry which is preliminary data.</text>
</comment>
<proteinExistence type="predicted"/>
<dbReference type="InterPro" id="IPR027417">
    <property type="entry name" value="P-loop_NTPase"/>
</dbReference>
<dbReference type="AlphaFoldDB" id="A0A2P8EFD2"/>
<sequence length="523" mass="57501">MTRRRNVSTTSLMTPNRESWSARRARVAAERELAREARQSDVADAAARRAATAEEERVRRQVPAAGERRPHALRTRRRFRLAPHRATTRNLGGLYVFQAEGGLGADGMLIGTEVYTSGSFFFDPWVLYEAGVLTNPNIFLVGEIGSGKSALFKAMVIRSRACGGHRAYIPGDVKGEWTPIVQALGGAVIAVGPGMANRINPLDEGLRPPGLSDEDWAREVRAHRLELLRSLAEWLGRRSLAPTEHTALAIALDTATENHDTPLLPHVVSLLHQPDQARPLQVGFDTYDRLREAGHELGHLLGVMVSGELAGMFDQPSTVSFDPNLPAMSVDISRLGESNPAMPLVMTCASSWMEAAVRDPDGGRRFMVYDEAWRIMRELPLLRRMQSQWKLARGLGISNVAIMHRYSDGSAVGDAGSEQRALAEGLIADTATRIIYRQKADQIRTTADVVGLNSQEAGMLPRLDRGVGLWRVGNRSFVVHNHLTDAEKNLTNTDQRMHTNPGEFRNSEAATRDEPAPVAIEGA</sequence>
<feature type="region of interest" description="Disordered" evidence="1">
    <location>
        <begin position="38"/>
        <end position="70"/>
    </location>
</feature>
<dbReference type="Proteomes" id="UP000243528">
    <property type="component" value="Unassembled WGS sequence"/>
</dbReference>
<feature type="compositionally biased region" description="Polar residues" evidence="1">
    <location>
        <begin position="7"/>
        <end position="19"/>
    </location>
</feature>
<dbReference type="Gene3D" id="3.40.50.300">
    <property type="entry name" value="P-loop containing nucleotide triphosphate hydrolases"/>
    <property type="match status" value="2"/>
</dbReference>
<dbReference type="RefSeq" id="WP_205740344.1">
    <property type="nucleotide sequence ID" value="NZ_ML142897.1"/>
</dbReference>
<evidence type="ECO:0000256" key="1">
    <source>
        <dbReference type="SAM" id="MobiDB-lite"/>
    </source>
</evidence>
<dbReference type="SUPFAM" id="SSF52540">
    <property type="entry name" value="P-loop containing nucleoside triphosphate hydrolases"/>
    <property type="match status" value="1"/>
</dbReference>
<reference evidence="2 3" key="1">
    <citation type="submission" date="2018-03" db="EMBL/GenBank/DDBJ databases">
        <title>Genomic Encyclopedia of Archaeal and Bacterial Type Strains, Phase II (KMG-II): from individual species to whole genera.</title>
        <authorList>
            <person name="Goeker M."/>
        </authorList>
    </citation>
    <scope>NUCLEOTIDE SEQUENCE [LARGE SCALE GENOMIC DNA]</scope>
    <source>
        <strain evidence="2 3">DSM 45211</strain>
    </source>
</reference>
<feature type="region of interest" description="Disordered" evidence="1">
    <location>
        <begin position="492"/>
        <end position="523"/>
    </location>
</feature>
<evidence type="ECO:0000313" key="3">
    <source>
        <dbReference type="Proteomes" id="UP000243528"/>
    </source>
</evidence>
<name>A0A2P8EFD2_9ACTN</name>
<gene>
    <name evidence="2" type="ORF">CLV30_101142</name>
</gene>
<protein>
    <submittedName>
        <fullName evidence="2">Uncharacterized protein</fullName>
    </submittedName>
</protein>
<evidence type="ECO:0000313" key="2">
    <source>
        <dbReference type="EMBL" id="PSL08175.1"/>
    </source>
</evidence>
<keyword evidence="3" id="KW-1185">Reference proteome</keyword>
<feature type="region of interest" description="Disordered" evidence="1">
    <location>
        <begin position="1"/>
        <end position="24"/>
    </location>
</feature>
<accession>A0A2P8EFD2</accession>